<proteinExistence type="inferred from homology"/>
<dbReference type="EC" id="3.1.4.-" evidence="5"/>
<keyword evidence="3" id="KW-0456">Lyase</keyword>
<name>S3BZM3_OPHP1</name>
<dbReference type="OrthoDB" id="49151at2759"/>
<dbReference type="InterPro" id="IPR027521">
    <property type="entry name" value="Usb1"/>
</dbReference>
<keyword evidence="8" id="KW-1185">Reference proteome</keyword>
<evidence type="ECO:0000256" key="5">
    <source>
        <dbReference type="HAMAP-Rule" id="MF_03040"/>
    </source>
</evidence>
<dbReference type="AlphaFoldDB" id="S3BZM3"/>
<dbReference type="GO" id="GO:0016829">
    <property type="term" value="F:lyase activity"/>
    <property type="evidence" value="ECO:0007669"/>
    <property type="project" value="UniProtKB-KW"/>
</dbReference>
<comment type="similarity">
    <text evidence="5">Belongs to the 2H phosphoesterase superfamily. USB1 family.</text>
</comment>
<protein>
    <recommendedName>
        <fullName evidence="5">U6 snRNA phosphodiesterase</fullName>
        <ecNumber evidence="5">3.1.4.-</ecNumber>
    </recommendedName>
</protein>
<dbReference type="GO" id="GO:0034477">
    <property type="term" value="P:U6 snRNA 3'-end processing"/>
    <property type="evidence" value="ECO:0007669"/>
    <property type="project" value="UniProtKB-UniRule"/>
</dbReference>
<feature type="region of interest" description="Disordered" evidence="6">
    <location>
        <begin position="300"/>
        <end position="348"/>
    </location>
</feature>
<evidence type="ECO:0000313" key="8">
    <source>
        <dbReference type="Proteomes" id="UP000016923"/>
    </source>
</evidence>
<keyword evidence="2 5" id="KW-0378">Hydrolase</keyword>
<dbReference type="Gene3D" id="3.90.1140.10">
    <property type="entry name" value="Cyclic phosphodiesterase"/>
    <property type="match status" value="1"/>
</dbReference>
<dbReference type="PANTHER" id="PTHR13522:SF3">
    <property type="entry name" value="U6 SNRNA PHOSPHODIESTERASE 1"/>
    <property type="match status" value="1"/>
</dbReference>
<evidence type="ECO:0000256" key="6">
    <source>
        <dbReference type="SAM" id="MobiDB-lite"/>
    </source>
</evidence>
<reference evidence="7 8" key="1">
    <citation type="journal article" date="2013" name="BMC Genomics">
        <title>The genome and transcriptome of the pine saprophyte Ophiostoma piceae, and a comparison with the bark beetle-associated pine pathogen Grosmannia clavigera.</title>
        <authorList>
            <person name="Haridas S."/>
            <person name="Wang Y."/>
            <person name="Lim L."/>
            <person name="Massoumi Alamouti S."/>
            <person name="Jackman S."/>
            <person name="Docking R."/>
            <person name="Robertson G."/>
            <person name="Birol I."/>
            <person name="Bohlmann J."/>
            <person name="Breuil C."/>
        </authorList>
    </citation>
    <scope>NUCLEOTIDE SEQUENCE [LARGE SCALE GENOMIC DNA]</scope>
    <source>
        <strain evidence="7 8">UAMH 11346</strain>
    </source>
</reference>
<accession>S3BZM3</accession>
<sequence>MALVDYSSEGSGSDSGLDSEDGHKTTRQKSSKKNNTGAPPPLPRAFHDLYAATVRTAPVDHPSLHNGRQRAIPHVAGQWPSHLYIEWHPSKLEYERLSELVLALRGRLDGAAADLHSFLTSDLGVPLPLHISFSRPFVLQTAGKADFLRQLTAKIKSASVGPFSVVFSDLFWYCGPDSARAFLVLRAQVEGSPGSASSSSSTHNGSLVTLLDRCNAQVTAAGQPALYSGDASSTARSFHVSIAWTLADIEAWREPTSEVYERWRNSMDASEDDEGKERLRIDVESIKAKIGNVVTDIPLGKTASSTLRPGTKRSRGESHDGGDNTTNGSNKSVKSNDTRRKGKSLFGL</sequence>
<dbReference type="eggNOG" id="KOG3102">
    <property type="taxonomic scope" value="Eukaryota"/>
</dbReference>
<dbReference type="HOGENOM" id="CLU_050234_1_0_1"/>
<dbReference type="PANTHER" id="PTHR13522">
    <property type="entry name" value="U6 SNRNA PHOSPHODIESTERASE 1"/>
    <property type="match status" value="1"/>
</dbReference>
<dbReference type="EMBL" id="KE148152">
    <property type="protein sequence ID" value="EPE06699.1"/>
    <property type="molecule type" value="Genomic_DNA"/>
</dbReference>
<comment type="function">
    <text evidence="5">Phosphodiesterase responsible for the U6 snRNA 3' end processing. Acts as an exoribonuclease (RNase) responsible for trimming the poly(U) tract of the last nucleotides in the pre-U6 snRNA molecule, leading to the formation of mature U6 snRNA.</text>
</comment>
<dbReference type="GO" id="GO:0005634">
    <property type="term" value="C:nucleus"/>
    <property type="evidence" value="ECO:0007669"/>
    <property type="project" value="UniProtKB-SubCell"/>
</dbReference>
<dbReference type="HAMAP" id="MF_03040">
    <property type="entry name" value="USB1"/>
    <property type="match status" value="1"/>
</dbReference>
<dbReference type="GO" id="GO:1990838">
    <property type="term" value="F:poly(U)-specific exoribonuclease activity, producing 3' uridine cyclic phosphate ends"/>
    <property type="evidence" value="ECO:0007669"/>
    <property type="project" value="UniProtKB-UniRule"/>
</dbReference>
<feature type="region of interest" description="Disordered" evidence="6">
    <location>
        <begin position="1"/>
        <end position="45"/>
    </location>
</feature>
<keyword evidence="4 5" id="KW-0539">Nucleus</keyword>
<gene>
    <name evidence="5" type="primary">USB1</name>
    <name evidence="7" type="ORF">F503_03126</name>
</gene>
<keyword evidence="1 5" id="KW-0540">Nuclease</keyword>
<evidence type="ECO:0000256" key="3">
    <source>
        <dbReference type="ARBA" id="ARBA00023239"/>
    </source>
</evidence>
<evidence type="ECO:0000313" key="7">
    <source>
        <dbReference type="EMBL" id="EPE06699.1"/>
    </source>
</evidence>
<evidence type="ECO:0000256" key="1">
    <source>
        <dbReference type="ARBA" id="ARBA00022722"/>
    </source>
</evidence>
<dbReference type="Pfam" id="PF09749">
    <property type="entry name" value="HVSL"/>
    <property type="match status" value="1"/>
</dbReference>
<dbReference type="VEuPathDB" id="FungiDB:F503_03126"/>
<feature type="active site" description="Proton donor/acceptor" evidence="5">
    <location>
        <position position="239"/>
    </location>
</feature>
<dbReference type="Proteomes" id="UP000016923">
    <property type="component" value="Unassembled WGS sequence"/>
</dbReference>
<feature type="compositionally biased region" description="Polar residues" evidence="6">
    <location>
        <begin position="323"/>
        <end position="333"/>
    </location>
</feature>
<evidence type="ECO:0000256" key="2">
    <source>
        <dbReference type="ARBA" id="ARBA00022801"/>
    </source>
</evidence>
<evidence type="ECO:0000256" key="4">
    <source>
        <dbReference type="ARBA" id="ARBA00023242"/>
    </source>
</evidence>
<feature type="compositionally biased region" description="Low complexity" evidence="6">
    <location>
        <begin position="1"/>
        <end position="16"/>
    </location>
</feature>
<comment type="subcellular location">
    <subcellularLocation>
        <location evidence="5">Nucleus</location>
    </subcellularLocation>
</comment>
<organism evidence="7 8">
    <name type="scientific">Ophiostoma piceae (strain UAMH 11346)</name>
    <name type="common">Sap stain fungus</name>
    <dbReference type="NCBI Taxonomy" id="1262450"/>
    <lineage>
        <taxon>Eukaryota</taxon>
        <taxon>Fungi</taxon>
        <taxon>Dikarya</taxon>
        <taxon>Ascomycota</taxon>
        <taxon>Pezizomycotina</taxon>
        <taxon>Sordariomycetes</taxon>
        <taxon>Sordariomycetidae</taxon>
        <taxon>Ophiostomatales</taxon>
        <taxon>Ophiostomataceae</taxon>
        <taxon>Ophiostoma</taxon>
    </lineage>
</organism>
<feature type="active site" description="Proton donor/acceptor" evidence="5">
    <location>
        <position position="130"/>
    </location>
</feature>
<dbReference type="OMA" id="FHVSIGW"/>
<dbReference type="STRING" id="1262450.S3BZM3"/>